<dbReference type="Proteomes" id="UP000054248">
    <property type="component" value="Unassembled WGS sequence"/>
</dbReference>
<dbReference type="PANTHER" id="PTHR34706">
    <property type="entry name" value="SLR1338 PROTEIN"/>
    <property type="match status" value="1"/>
</dbReference>
<dbReference type="EMBL" id="KN822966">
    <property type="protein sequence ID" value="KIO31076.1"/>
    <property type="molecule type" value="Genomic_DNA"/>
</dbReference>
<dbReference type="PANTHER" id="PTHR34706:SF1">
    <property type="entry name" value="VWFA DOMAIN-CONTAINING PROTEIN"/>
    <property type="match status" value="1"/>
</dbReference>
<proteinExistence type="predicted"/>
<dbReference type="STRING" id="1051891.A0A0C3QR19"/>
<evidence type="ECO:0000313" key="2">
    <source>
        <dbReference type="Proteomes" id="UP000054248"/>
    </source>
</evidence>
<evidence type="ECO:0000313" key="1">
    <source>
        <dbReference type="EMBL" id="KIO31076.1"/>
    </source>
</evidence>
<dbReference type="AlphaFoldDB" id="A0A0C3QR19"/>
<gene>
    <name evidence="1" type="ORF">M407DRAFT_14197</name>
</gene>
<dbReference type="OrthoDB" id="2142040at2759"/>
<accession>A0A0C3QR19</accession>
<reference evidence="1 2" key="1">
    <citation type="submission" date="2014-04" db="EMBL/GenBank/DDBJ databases">
        <authorList>
            <consortium name="DOE Joint Genome Institute"/>
            <person name="Kuo A."/>
            <person name="Girlanda M."/>
            <person name="Perotto S."/>
            <person name="Kohler A."/>
            <person name="Nagy L.G."/>
            <person name="Floudas D."/>
            <person name="Copeland A."/>
            <person name="Barry K.W."/>
            <person name="Cichocki N."/>
            <person name="Veneault-Fourrey C."/>
            <person name="LaButti K."/>
            <person name="Lindquist E.A."/>
            <person name="Lipzen A."/>
            <person name="Lundell T."/>
            <person name="Morin E."/>
            <person name="Murat C."/>
            <person name="Sun H."/>
            <person name="Tunlid A."/>
            <person name="Henrissat B."/>
            <person name="Grigoriev I.V."/>
            <person name="Hibbett D.S."/>
            <person name="Martin F."/>
            <person name="Nordberg H.P."/>
            <person name="Cantor M.N."/>
            <person name="Hua S.X."/>
        </authorList>
    </citation>
    <scope>NUCLEOTIDE SEQUENCE [LARGE SCALE GENOMIC DNA]</scope>
    <source>
        <strain evidence="1 2">MUT 4182</strain>
    </source>
</reference>
<reference evidence="2" key="2">
    <citation type="submission" date="2015-01" db="EMBL/GenBank/DDBJ databases">
        <title>Evolutionary Origins and Diversification of the Mycorrhizal Mutualists.</title>
        <authorList>
            <consortium name="DOE Joint Genome Institute"/>
            <consortium name="Mycorrhizal Genomics Consortium"/>
            <person name="Kohler A."/>
            <person name="Kuo A."/>
            <person name="Nagy L.G."/>
            <person name="Floudas D."/>
            <person name="Copeland A."/>
            <person name="Barry K.W."/>
            <person name="Cichocki N."/>
            <person name="Veneault-Fourrey C."/>
            <person name="LaButti K."/>
            <person name="Lindquist E.A."/>
            <person name="Lipzen A."/>
            <person name="Lundell T."/>
            <person name="Morin E."/>
            <person name="Murat C."/>
            <person name="Riley R."/>
            <person name="Ohm R."/>
            <person name="Sun H."/>
            <person name="Tunlid A."/>
            <person name="Henrissat B."/>
            <person name="Grigoriev I.V."/>
            <person name="Hibbett D.S."/>
            <person name="Martin F."/>
        </authorList>
    </citation>
    <scope>NUCLEOTIDE SEQUENCE [LARGE SCALE GENOMIC DNA]</scope>
    <source>
        <strain evidence="2">MUT 4182</strain>
    </source>
</reference>
<evidence type="ECO:0008006" key="3">
    <source>
        <dbReference type="Google" id="ProtNLM"/>
    </source>
</evidence>
<name>A0A0C3QR19_9AGAM</name>
<protein>
    <recommendedName>
        <fullName evidence="3">VWFA domain-containing protein</fullName>
    </recommendedName>
</protein>
<dbReference type="HOGENOM" id="CLU_040578_2_1_1"/>
<organism evidence="1 2">
    <name type="scientific">Tulasnella calospora MUT 4182</name>
    <dbReference type="NCBI Taxonomy" id="1051891"/>
    <lineage>
        <taxon>Eukaryota</taxon>
        <taxon>Fungi</taxon>
        <taxon>Dikarya</taxon>
        <taxon>Basidiomycota</taxon>
        <taxon>Agaricomycotina</taxon>
        <taxon>Agaricomycetes</taxon>
        <taxon>Cantharellales</taxon>
        <taxon>Tulasnellaceae</taxon>
        <taxon>Tulasnella</taxon>
    </lineage>
</organism>
<sequence length="205" mass="22142">MDGPLWFEARDALAGIAEVAARYDLDGIDVHFLNNPIVGRGLRNGAEVKQLFDQTAPYGITPTGEKLEELLLEYLLKLEDAKAAQLGGDAGALKRVKPVSFLVITDGAATDDPESVIVQAARRLDEGRFPLSQVGIQFVQIGTDDNAAEALRVLDDDLATVHGVRDIVDTYPYTAEGSQLTADSLAKILLGGINRRLDRRKPSMG</sequence>
<keyword evidence="2" id="KW-1185">Reference proteome</keyword>